<proteinExistence type="predicted"/>
<dbReference type="Proteomes" id="UP000319498">
    <property type="component" value="Unassembled WGS sequence"/>
</dbReference>
<dbReference type="EMBL" id="BJOL01000008">
    <property type="protein sequence ID" value="GED57453.1"/>
    <property type="molecule type" value="Genomic_DNA"/>
</dbReference>
<sequence length="85" mass="9785">MKRSRTQFLREKGKNGDDDAKTEHDEKSNKEQEGKVLLIHYKSTSFRTKICSSELFAFSTLREGKGEVKPATWAVIARRAIIEKK</sequence>
<evidence type="ECO:0000256" key="1">
    <source>
        <dbReference type="SAM" id="MobiDB-lite"/>
    </source>
</evidence>
<reference evidence="2 3" key="1">
    <citation type="submission" date="2019-06" db="EMBL/GenBank/DDBJ databases">
        <title>Whole genome shotgun sequence of Brevibacillus formosus NBRC 15716.</title>
        <authorList>
            <person name="Hosoyama A."/>
            <person name="Uohara A."/>
            <person name="Ohji S."/>
            <person name="Ichikawa N."/>
        </authorList>
    </citation>
    <scope>NUCLEOTIDE SEQUENCE [LARGE SCALE GENOMIC DNA]</scope>
    <source>
        <strain evidence="2 3">NBRC 15716</strain>
    </source>
</reference>
<gene>
    <name evidence="2" type="ORF">BFO01nite_15850</name>
</gene>
<organism evidence="2 3">
    <name type="scientific">Brevibacillus formosus</name>
    <dbReference type="NCBI Taxonomy" id="54913"/>
    <lineage>
        <taxon>Bacteria</taxon>
        <taxon>Bacillati</taxon>
        <taxon>Bacillota</taxon>
        <taxon>Bacilli</taxon>
        <taxon>Bacillales</taxon>
        <taxon>Paenibacillaceae</taxon>
        <taxon>Brevibacillus</taxon>
    </lineage>
</organism>
<name>A0ABQ0T257_9BACL</name>
<evidence type="ECO:0000313" key="3">
    <source>
        <dbReference type="Proteomes" id="UP000319498"/>
    </source>
</evidence>
<protein>
    <submittedName>
        <fullName evidence="2">Uncharacterized protein</fullName>
    </submittedName>
</protein>
<feature type="compositionally biased region" description="Basic and acidic residues" evidence="1">
    <location>
        <begin position="8"/>
        <end position="34"/>
    </location>
</feature>
<keyword evidence="3" id="KW-1185">Reference proteome</keyword>
<comment type="caution">
    <text evidence="2">The sequence shown here is derived from an EMBL/GenBank/DDBJ whole genome shotgun (WGS) entry which is preliminary data.</text>
</comment>
<evidence type="ECO:0000313" key="2">
    <source>
        <dbReference type="EMBL" id="GED57453.1"/>
    </source>
</evidence>
<accession>A0ABQ0T257</accession>
<feature type="region of interest" description="Disordered" evidence="1">
    <location>
        <begin position="1"/>
        <end position="34"/>
    </location>
</feature>